<feature type="region of interest" description="Disordered" evidence="1">
    <location>
        <begin position="249"/>
        <end position="306"/>
    </location>
</feature>
<sequence length="306" mass="34993">MFPAFGVGAKIPHVPDNHQFFHLNFEAQPHCRGIDGLLDAYRNAKRKVIPIANDRTVYLSVVNTVAKMAENEGKHGLHYFVLLIFISNSSIDNSKKLFNAITNVTKAPISIIFLGRQVAELNEFYSITSNRKNTSLCSGGIAMNSDFVEFIDLNSVMIQEATLRQNAKRIAERALRNVPWHLIAYMHKNNIAAKPPIQINRSSVFHSSHLIPNQPSQYVERLHWDRNEQNFIGFITPTASRKHVKSVERNANEEKFRKKTMFHSQSVMSRGDRDEELNSSTAHQLTPKYHSQRHPTRVLRRQLAIS</sequence>
<organism evidence="3 4">
    <name type="scientific">Litomosoides sigmodontis</name>
    <name type="common">Filarial nematode worm</name>
    <dbReference type="NCBI Taxonomy" id="42156"/>
    <lineage>
        <taxon>Eukaryota</taxon>
        <taxon>Metazoa</taxon>
        <taxon>Ecdysozoa</taxon>
        <taxon>Nematoda</taxon>
        <taxon>Chromadorea</taxon>
        <taxon>Rhabditida</taxon>
        <taxon>Spirurina</taxon>
        <taxon>Spiruromorpha</taxon>
        <taxon>Filarioidea</taxon>
        <taxon>Onchocercidae</taxon>
        <taxon>Litomosoides</taxon>
    </lineage>
</organism>
<accession>A0A3P6TMZ9</accession>
<evidence type="ECO:0000313" key="4">
    <source>
        <dbReference type="Proteomes" id="UP000277928"/>
    </source>
</evidence>
<dbReference type="GO" id="GO:0071277">
    <property type="term" value="P:cellular response to calcium ion"/>
    <property type="evidence" value="ECO:0007669"/>
    <property type="project" value="TreeGrafter"/>
</dbReference>
<dbReference type="PANTHER" id="PTHR10857">
    <property type="entry name" value="COPINE"/>
    <property type="match status" value="1"/>
</dbReference>
<dbReference type="GO" id="GO:0005886">
    <property type="term" value="C:plasma membrane"/>
    <property type="evidence" value="ECO:0007669"/>
    <property type="project" value="TreeGrafter"/>
</dbReference>
<name>A0A3P6TMZ9_LITSI</name>
<evidence type="ECO:0000256" key="1">
    <source>
        <dbReference type="SAM" id="MobiDB-lite"/>
    </source>
</evidence>
<dbReference type="OMA" id="KCITSTT"/>
<dbReference type="AlphaFoldDB" id="A0A3P6TMZ9"/>
<dbReference type="OrthoDB" id="5833831at2759"/>
<dbReference type="Pfam" id="PF07002">
    <property type="entry name" value="Copine"/>
    <property type="match status" value="1"/>
</dbReference>
<dbReference type="GO" id="GO:0005544">
    <property type="term" value="F:calcium-dependent phospholipid binding"/>
    <property type="evidence" value="ECO:0007669"/>
    <property type="project" value="InterPro"/>
</dbReference>
<dbReference type="EMBL" id="UYRX01001400">
    <property type="protein sequence ID" value="VDK89512.1"/>
    <property type="molecule type" value="Genomic_DNA"/>
</dbReference>
<dbReference type="STRING" id="42156.A0A3P6TMZ9"/>
<dbReference type="InterPro" id="IPR045052">
    <property type="entry name" value="Copine"/>
</dbReference>
<evidence type="ECO:0000313" key="3">
    <source>
        <dbReference type="EMBL" id="VDK89512.1"/>
    </source>
</evidence>
<keyword evidence="4" id="KW-1185">Reference proteome</keyword>
<feature type="domain" description="Copine C-terminal" evidence="2">
    <location>
        <begin position="1"/>
        <end position="192"/>
    </location>
</feature>
<proteinExistence type="predicted"/>
<dbReference type="InterPro" id="IPR010734">
    <property type="entry name" value="Copine_C"/>
</dbReference>
<reference evidence="3 4" key="1">
    <citation type="submission" date="2018-08" db="EMBL/GenBank/DDBJ databases">
        <authorList>
            <person name="Laetsch R D."/>
            <person name="Stevens L."/>
            <person name="Kumar S."/>
            <person name="Blaxter L. M."/>
        </authorList>
    </citation>
    <scope>NUCLEOTIDE SEQUENCE [LARGE SCALE GENOMIC DNA]</scope>
</reference>
<protein>
    <recommendedName>
        <fullName evidence="2">Copine C-terminal domain-containing protein</fullName>
    </recommendedName>
</protein>
<dbReference type="PANTHER" id="PTHR10857:SF101">
    <property type="entry name" value="COPINE FAMILY PROTEIN 5"/>
    <property type="match status" value="1"/>
</dbReference>
<feature type="compositionally biased region" description="Basic residues" evidence="1">
    <location>
        <begin position="290"/>
        <end position="300"/>
    </location>
</feature>
<evidence type="ECO:0000259" key="2">
    <source>
        <dbReference type="Pfam" id="PF07002"/>
    </source>
</evidence>
<gene>
    <name evidence="3" type="ORF">NLS_LOCUS9165</name>
</gene>
<dbReference type="Proteomes" id="UP000277928">
    <property type="component" value="Unassembled WGS sequence"/>
</dbReference>